<accession>A0A4R1K8A4</accession>
<feature type="transmembrane region" description="Helical" evidence="1">
    <location>
        <begin position="39"/>
        <end position="64"/>
    </location>
</feature>
<feature type="transmembrane region" description="Helical" evidence="1">
    <location>
        <begin position="70"/>
        <end position="88"/>
    </location>
</feature>
<dbReference type="OrthoDB" id="9797525at2"/>
<keyword evidence="3" id="KW-1185">Reference proteome</keyword>
<proteinExistence type="predicted"/>
<dbReference type="RefSeq" id="WP_132873281.1">
    <property type="nucleotide sequence ID" value="NZ_JAJUHT010000012.1"/>
</dbReference>
<comment type="caution">
    <text evidence="2">The sequence shown here is derived from an EMBL/GenBank/DDBJ whole genome shotgun (WGS) entry which is preliminary data.</text>
</comment>
<organism evidence="2 3">
    <name type="scientific">Seleniivibrio woodruffii</name>
    <dbReference type="NCBI Taxonomy" id="1078050"/>
    <lineage>
        <taxon>Bacteria</taxon>
        <taxon>Pseudomonadati</taxon>
        <taxon>Deferribacterota</taxon>
        <taxon>Deferribacteres</taxon>
        <taxon>Deferribacterales</taxon>
        <taxon>Geovibrionaceae</taxon>
        <taxon>Seleniivibrio</taxon>
    </lineage>
</organism>
<evidence type="ECO:0000256" key="1">
    <source>
        <dbReference type="SAM" id="Phobius"/>
    </source>
</evidence>
<reference evidence="2 3" key="1">
    <citation type="submission" date="2019-03" db="EMBL/GenBank/DDBJ databases">
        <title>Genomic Encyclopedia of Type Strains, Phase IV (KMG-IV): sequencing the most valuable type-strain genomes for metagenomic binning, comparative biology and taxonomic classification.</title>
        <authorList>
            <person name="Goeker M."/>
        </authorList>
    </citation>
    <scope>NUCLEOTIDE SEQUENCE [LARGE SCALE GENOMIC DNA]</scope>
    <source>
        <strain evidence="2 3">DSM 24984</strain>
    </source>
</reference>
<gene>
    <name evidence="2" type="ORF">C8D98_1390</name>
</gene>
<dbReference type="Proteomes" id="UP000294614">
    <property type="component" value="Unassembled WGS sequence"/>
</dbReference>
<protein>
    <submittedName>
        <fullName evidence="2">Uncharacterized protein</fullName>
    </submittedName>
</protein>
<dbReference type="EMBL" id="SMGG01000004">
    <property type="protein sequence ID" value="TCK60514.1"/>
    <property type="molecule type" value="Genomic_DNA"/>
</dbReference>
<name>A0A4R1K8A4_9BACT</name>
<keyword evidence="1" id="KW-1133">Transmembrane helix</keyword>
<sequence>MEKVVIADSFEQIHEIYKKRYSNQRLFRSVKFKDGKEPVFYIGVPGLYIALAMSLVTIITVYLLYQPFKWYIWAPYLVAAFFLFRISVKMDKVRQVRFMLWSLFSAARTSIEKANETAGEDRQNHLSKAKELLEKALHWADEPAISEQIAEIEKAL</sequence>
<dbReference type="AlphaFoldDB" id="A0A4R1K8A4"/>
<evidence type="ECO:0000313" key="3">
    <source>
        <dbReference type="Proteomes" id="UP000294614"/>
    </source>
</evidence>
<keyword evidence="1" id="KW-0472">Membrane</keyword>
<evidence type="ECO:0000313" key="2">
    <source>
        <dbReference type="EMBL" id="TCK60514.1"/>
    </source>
</evidence>
<keyword evidence="1" id="KW-0812">Transmembrane</keyword>